<dbReference type="KEGG" id="dli:dnl_15480"/>
<evidence type="ECO:0000259" key="1">
    <source>
        <dbReference type="Pfam" id="PF01936"/>
    </source>
</evidence>
<dbReference type="InterPro" id="IPR047140">
    <property type="entry name" value="LabA"/>
</dbReference>
<reference evidence="2" key="1">
    <citation type="journal article" date="2021" name="Microb. Physiol.">
        <title>Proteogenomic Insights into the Physiology of Marine, Sulfate-Reducing, Filamentous Desulfonema limicola and Desulfonema magnum.</title>
        <authorList>
            <person name="Schnaars V."/>
            <person name="Wohlbrand L."/>
            <person name="Scheve S."/>
            <person name="Hinrichs C."/>
            <person name="Reinhardt R."/>
            <person name="Rabus R."/>
        </authorList>
    </citation>
    <scope>NUCLEOTIDE SEQUENCE</scope>
    <source>
        <strain evidence="2">5ac10</strain>
    </source>
</reference>
<dbReference type="EMBL" id="CP061799">
    <property type="protein sequence ID" value="QTA79290.1"/>
    <property type="molecule type" value="Genomic_DNA"/>
</dbReference>
<feature type="domain" description="NYN" evidence="1">
    <location>
        <begin position="5"/>
        <end position="160"/>
    </location>
</feature>
<protein>
    <submittedName>
        <fullName evidence="2">NYN domain-containing protein</fullName>
    </submittedName>
</protein>
<dbReference type="PANTHER" id="PTHR35458">
    <property type="entry name" value="SLR0755 PROTEIN"/>
    <property type="match status" value="1"/>
</dbReference>
<organism evidence="2 3">
    <name type="scientific">Desulfonema limicola</name>
    <dbReference type="NCBI Taxonomy" id="45656"/>
    <lineage>
        <taxon>Bacteria</taxon>
        <taxon>Pseudomonadati</taxon>
        <taxon>Thermodesulfobacteriota</taxon>
        <taxon>Desulfobacteria</taxon>
        <taxon>Desulfobacterales</taxon>
        <taxon>Desulfococcaceae</taxon>
        <taxon>Desulfonema</taxon>
    </lineage>
</organism>
<accession>A0A975GFK7</accession>
<dbReference type="Proteomes" id="UP000663720">
    <property type="component" value="Chromosome"/>
</dbReference>
<gene>
    <name evidence="2" type="ORF">dnl_15480</name>
</gene>
<evidence type="ECO:0000313" key="3">
    <source>
        <dbReference type="Proteomes" id="UP000663720"/>
    </source>
</evidence>
<dbReference type="PANTHER" id="PTHR35458:SF8">
    <property type="entry name" value="SLR0650 PROTEIN"/>
    <property type="match status" value="1"/>
</dbReference>
<sequence length="272" mass="31391">MSEKKVGIYVDVENINRNGGFGMQYDVLRKFVCRDGSEPMRLNAYMGFDKQRSLHDEKYREKIRNFFSRIRSLGYKLVEKEVKWYQDEAGNRFGKANADLDMAVDALLQSENLDRVILITGDGDFTQVIRALQNKGCRVEVIAFDNVSSDLRKETDIFISGYLIPNLLAIKDSMPWGTIGSRVRGICYYYKHEEGYGYLRYLDSFGPLWITDPRDPESPYKTAYFNSEHLMSSSSILNDLPSRGHIFEFTLIKSERHEGQLQGEDITLIGRL</sequence>
<dbReference type="InterPro" id="IPR021139">
    <property type="entry name" value="NYN"/>
</dbReference>
<dbReference type="AlphaFoldDB" id="A0A975GFK7"/>
<dbReference type="RefSeq" id="WP_207691057.1">
    <property type="nucleotide sequence ID" value="NZ_CP061799.1"/>
</dbReference>
<evidence type="ECO:0000313" key="2">
    <source>
        <dbReference type="EMBL" id="QTA79290.1"/>
    </source>
</evidence>
<dbReference type="Gene3D" id="3.40.50.1010">
    <property type="entry name" value="5'-nuclease"/>
    <property type="match status" value="1"/>
</dbReference>
<name>A0A975GFK7_9BACT</name>
<proteinExistence type="predicted"/>
<dbReference type="GO" id="GO:0004540">
    <property type="term" value="F:RNA nuclease activity"/>
    <property type="evidence" value="ECO:0007669"/>
    <property type="project" value="InterPro"/>
</dbReference>
<dbReference type="CDD" id="cd10911">
    <property type="entry name" value="PIN_LabA"/>
    <property type="match status" value="1"/>
</dbReference>
<keyword evidence="3" id="KW-1185">Reference proteome</keyword>
<dbReference type="Pfam" id="PF01936">
    <property type="entry name" value="NYN"/>
    <property type="match status" value="1"/>
</dbReference>